<dbReference type="AlphaFoldDB" id="A0A124E3N9"/>
<protein>
    <submittedName>
        <fullName evidence="1">Uncharacterized protein</fullName>
    </submittedName>
</protein>
<evidence type="ECO:0000313" key="2">
    <source>
        <dbReference type="Proteomes" id="UP000069705"/>
    </source>
</evidence>
<dbReference type="EMBL" id="BCSZ01000008">
    <property type="protein sequence ID" value="GAT00565.1"/>
    <property type="molecule type" value="Genomic_DNA"/>
</dbReference>
<reference evidence="1 2" key="1">
    <citation type="journal article" date="2016" name="Genome Announc.">
        <title>Draft Genome Sequences of Five Rapidly Growing Mycobacterium Species, M. thermoresistibile, M. fortuitum subsp. acetamidolyticum, M. canariasense, M. brisbanense, and M. novocastrense.</title>
        <authorList>
            <person name="Katahira K."/>
            <person name="Ogura Y."/>
            <person name="Gotoh Y."/>
            <person name="Hayashi T."/>
        </authorList>
    </citation>
    <scope>NUCLEOTIDE SEQUENCE [LARGE SCALE GENOMIC DNA]</scope>
    <source>
        <strain evidence="1 2">JCM6368</strain>
    </source>
</reference>
<name>A0A124E3N9_MYCFO</name>
<dbReference type="Proteomes" id="UP000069705">
    <property type="component" value="Unassembled WGS sequence"/>
</dbReference>
<sequence>MTTFRITPSSYFGDEATLATGDRDGLRLFVDALQTALGVGEAIFDCGSVQYRIERRSGAAELAVGDGTVVFRFDGAKITEIIDLTEPLIATDTAGHQYVDIHSPTSTLIISVDECL</sequence>
<organism evidence="1 2">
    <name type="scientific">Mycolicibacterium fortuitum subsp. acetamidolyticum</name>
    <dbReference type="NCBI Taxonomy" id="144550"/>
    <lineage>
        <taxon>Bacteria</taxon>
        <taxon>Bacillati</taxon>
        <taxon>Actinomycetota</taxon>
        <taxon>Actinomycetes</taxon>
        <taxon>Mycobacteriales</taxon>
        <taxon>Mycobacteriaceae</taxon>
        <taxon>Mycolicibacterium</taxon>
    </lineage>
</organism>
<dbReference type="RefSeq" id="WP_061262475.1">
    <property type="nucleotide sequence ID" value="NZ_BCSZ01000008.1"/>
</dbReference>
<accession>A0A124E3N9</accession>
<comment type="caution">
    <text evidence="1">The sequence shown here is derived from an EMBL/GenBank/DDBJ whole genome shotgun (WGS) entry which is preliminary data.</text>
</comment>
<evidence type="ECO:0000313" key="1">
    <source>
        <dbReference type="EMBL" id="GAT00565.1"/>
    </source>
</evidence>
<proteinExistence type="predicted"/>
<reference evidence="2" key="2">
    <citation type="submission" date="2016-02" db="EMBL/GenBank/DDBJ databases">
        <title>Draft genome sequence of five rapidly growing Mycobacterium species.</title>
        <authorList>
            <person name="Katahira K."/>
            <person name="Gotou Y."/>
            <person name="Iida K."/>
            <person name="Ogura Y."/>
            <person name="Hayashi T."/>
        </authorList>
    </citation>
    <scope>NUCLEOTIDE SEQUENCE [LARGE SCALE GENOMIC DNA]</scope>
    <source>
        <strain evidence="2">JCM6368</strain>
    </source>
</reference>
<gene>
    <name evidence="1" type="ORF">RMCFA_0679</name>
</gene>